<dbReference type="OrthoDB" id="3696261at2"/>
<sequence>METKREWLIRCTDNQNLPSVCSIAVSDGLVEVWDTNGHVVKLGGTEIEDFRSAFAEAAERAALDDGSLQAG</sequence>
<protein>
    <recommendedName>
        <fullName evidence="3">DUF397 domain-containing protein</fullName>
    </recommendedName>
</protein>
<reference evidence="1 2" key="1">
    <citation type="submission" date="2018-11" db="EMBL/GenBank/DDBJ databases">
        <title>Sequencing the genomes of 1000 actinobacteria strains.</title>
        <authorList>
            <person name="Klenk H.-P."/>
        </authorList>
    </citation>
    <scope>NUCLEOTIDE SEQUENCE [LARGE SCALE GENOMIC DNA]</scope>
    <source>
        <strain evidence="1 2">DSM 44231</strain>
    </source>
</reference>
<name>A0A3N1HCV9_9PSEU</name>
<gene>
    <name evidence="1" type="ORF">EDD40_5739</name>
</gene>
<keyword evidence="2" id="KW-1185">Reference proteome</keyword>
<evidence type="ECO:0000313" key="1">
    <source>
        <dbReference type="EMBL" id="ROP40331.1"/>
    </source>
</evidence>
<evidence type="ECO:0008006" key="3">
    <source>
        <dbReference type="Google" id="ProtNLM"/>
    </source>
</evidence>
<dbReference type="RefSeq" id="WP_123745646.1">
    <property type="nucleotide sequence ID" value="NZ_RJKM01000001.1"/>
</dbReference>
<dbReference type="Proteomes" id="UP000268727">
    <property type="component" value="Unassembled WGS sequence"/>
</dbReference>
<dbReference type="AlphaFoldDB" id="A0A3N1HCV9"/>
<organism evidence="1 2">
    <name type="scientific">Saccharothrix texasensis</name>
    <dbReference type="NCBI Taxonomy" id="103734"/>
    <lineage>
        <taxon>Bacteria</taxon>
        <taxon>Bacillati</taxon>
        <taxon>Actinomycetota</taxon>
        <taxon>Actinomycetes</taxon>
        <taxon>Pseudonocardiales</taxon>
        <taxon>Pseudonocardiaceae</taxon>
        <taxon>Saccharothrix</taxon>
    </lineage>
</organism>
<comment type="caution">
    <text evidence="1">The sequence shown here is derived from an EMBL/GenBank/DDBJ whole genome shotgun (WGS) entry which is preliminary data.</text>
</comment>
<dbReference type="EMBL" id="RJKM01000001">
    <property type="protein sequence ID" value="ROP40331.1"/>
    <property type="molecule type" value="Genomic_DNA"/>
</dbReference>
<proteinExistence type="predicted"/>
<accession>A0A3N1HCV9</accession>
<evidence type="ECO:0000313" key="2">
    <source>
        <dbReference type="Proteomes" id="UP000268727"/>
    </source>
</evidence>